<dbReference type="InterPro" id="IPR007038">
    <property type="entry name" value="HupE_UreJ"/>
</dbReference>
<feature type="signal peptide" evidence="2">
    <location>
        <begin position="1"/>
        <end position="24"/>
    </location>
</feature>
<feature type="transmembrane region" description="Helical" evidence="1">
    <location>
        <begin position="116"/>
        <end position="133"/>
    </location>
</feature>
<dbReference type="Pfam" id="PF04955">
    <property type="entry name" value="HupE_UreJ"/>
    <property type="match status" value="1"/>
</dbReference>
<keyword evidence="1" id="KW-0812">Transmembrane</keyword>
<evidence type="ECO:0000256" key="1">
    <source>
        <dbReference type="SAM" id="Phobius"/>
    </source>
</evidence>
<dbReference type="Proteomes" id="UP000606044">
    <property type="component" value="Unassembled WGS sequence"/>
</dbReference>
<comment type="caution">
    <text evidence="3">The sequence shown here is derived from an EMBL/GenBank/DDBJ whole genome shotgun (WGS) entry which is preliminary data.</text>
</comment>
<reference evidence="3" key="2">
    <citation type="submission" date="2020-09" db="EMBL/GenBank/DDBJ databases">
        <authorList>
            <person name="Sun Q."/>
            <person name="Sedlacek I."/>
        </authorList>
    </citation>
    <scope>NUCLEOTIDE SEQUENCE</scope>
    <source>
        <strain evidence="3">CCM 7897</strain>
    </source>
</reference>
<feature type="transmembrane region" description="Helical" evidence="1">
    <location>
        <begin position="40"/>
        <end position="59"/>
    </location>
</feature>
<keyword evidence="1" id="KW-0472">Membrane</keyword>
<feature type="transmembrane region" description="Helical" evidence="1">
    <location>
        <begin position="179"/>
        <end position="199"/>
    </location>
</feature>
<keyword evidence="1" id="KW-1133">Transmembrane helix</keyword>
<gene>
    <name evidence="3" type="ORF">GCM10007301_47330</name>
</gene>
<proteinExistence type="predicted"/>
<feature type="transmembrane region" description="Helical" evidence="1">
    <location>
        <begin position="66"/>
        <end position="86"/>
    </location>
</feature>
<evidence type="ECO:0000313" key="4">
    <source>
        <dbReference type="Proteomes" id="UP000606044"/>
    </source>
</evidence>
<reference evidence="3" key="1">
    <citation type="journal article" date="2014" name="Int. J. Syst. Evol. Microbiol.">
        <title>Complete genome sequence of Corynebacterium casei LMG S-19264T (=DSM 44701T), isolated from a smear-ripened cheese.</title>
        <authorList>
            <consortium name="US DOE Joint Genome Institute (JGI-PGF)"/>
            <person name="Walter F."/>
            <person name="Albersmeier A."/>
            <person name="Kalinowski J."/>
            <person name="Ruckert C."/>
        </authorList>
    </citation>
    <scope>NUCLEOTIDE SEQUENCE</scope>
    <source>
        <strain evidence="3">CCM 7897</strain>
    </source>
</reference>
<evidence type="ECO:0008006" key="5">
    <source>
        <dbReference type="Google" id="ProtNLM"/>
    </source>
</evidence>
<accession>A0A917CAZ9</accession>
<keyword evidence="4" id="KW-1185">Reference proteome</keyword>
<dbReference type="RefSeq" id="WP_188583238.1">
    <property type="nucleotide sequence ID" value="NZ_BMCT01000008.1"/>
</dbReference>
<protein>
    <recommendedName>
        <fullName evidence="5">Urease accessory protein</fullName>
    </recommendedName>
</protein>
<feature type="transmembrane region" description="Helical" evidence="1">
    <location>
        <begin position="145"/>
        <end position="167"/>
    </location>
</feature>
<feature type="chain" id="PRO_5036834543" description="Urease accessory protein" evidence="2">
    <location>
        <begin position="25"/>
        <end position="200"/>
    </location>
</feature>
<sequence>MTRFPIRSLALAGALALAPSLAFAHPGGAEVHGFTHGFAHPVTGLDHVLAMVAVGMLAFQMGGRAMWMLPLTFMALMIGGGVAGMMGLDLPYVELGIGLSVVVLGGAVAAGVKAPLAIAMALVGAFALFHGHAHGTEMPETVSGLAYGAGFLFGTGLLHLAGLGLGFAVGRAGETRGPLFVRGAGAALCAAGLAIVAGVI</sequence>
<dbReference type="PIRSF" id="PIRSF016919">
    <property type="entry name" value="HupE_UreJ"/>
    <property type="match status" value="1"/>
</dbReference>
<evidence type="ECO:0000256" key="2">
    <source>
        <dbReference type="SAM" id="SignalP"/>
    </source>
</evidence>
<organism evidence="3 4">
    <name type="scientific">Azorhizobium oxalatiphilum</name>
    <dbReference type="NCBI Taxonomy" id="980631"/>
    <lineage>
        <taxon>Bacteria</taxon>
        <taxon>Pseudomonadati</taxon>
        <taxon>Pseudomonadota</taxon>
        <taxon>Alphaproteobacteria</taxon>
        <taxon>Hyphomicrobiales</taxon>
        <taxon>Xanthobacteraceae</taxon>
        <taxon>Azorhizobium</taxon>
    </lineage>
</organism>
<dbReference type="AlphaFoldDB" id="A0A917CAZ9"/>
<dbReference type="EMBL" id="BMCT01000008">
    <property type="protein sequence ID" value="GGF81738.1"/>
    <property type="molecule type" value="Genomic_DNA"/>
</dbReference>
<evidence type="ECO:0000313" key="3">
    <source>
        <dbReference type="EMBL" id="GGF81738.1"/>
    </source>
</evidence>
<name>A0A917CAZ9_9HYPH</name>
<keyword evidence="2" id="KW-0732">Signal</keyword>